<feature type="region of interest" description="Disordered" evidence="1">
    <location>
        <begin position="1"/>
        <end position="63"/>
    </location>
</feature>
<dbReference type="Proteomes" id="UP000594263">
    <property type="component" value="Unplaced"/>
</dbReference>
<name>A0A7N0RF77_KALFE</name>
<dbReference type="PANTHER" id="PTHR33647:SF5">
    <property type="entry name" value="OS01G0793900 PROTEIN"/>
    <property type="match status" value="1"/>
</dbReference>
<dbReference type="EnsemblPlants" id="Kaladp0010s0122.1.v1.1">
    <property type="protein sequence ID" value="Kaladp0010s0122.1.v1.1.CDS.1"/>
    <property type="gene ID" value="Kaladp0010s0122.v1.1"/>
</dbReference>
<dbReference type="PANTHER" id="PTHR33647">
    <property type="entry name" value="OS01G0793900 PROTEIN"/>
    <property type="match status" value="1"/>
</dbReference>
<evidence type="ECO:0000313" key="3">
    <source>
        <dbReference type="Proteomes" id="UP000594263"/>
    </source>
</evidence>
<protein>
    <submittedName>
        <fullName evidence="2">Uncharacterized protein</fullName>
    </submittedName>
</protein>
<proteinExistence type="predicted"/>
<dbReference type="AlphaFoldDB" id="A0A7N0RF77"/>
<dbReference type="Gramene" id="Kaladp0010s0122.1.v1.1">
    <property type="protein sequence ID" value="Kaladp0010s0122.1.v1.1.CDS.1"/>
    <property type="gene ID" value="Kaladp0010s0122.v1.1"/>
</dbReference>
<evidence type="ECO:0000313" key="2">
    <source>
        <dbReference type="EnsemblPlants" id="Kaladp0010s0122.1.v1.1.CDS.1"/>
    </source>
</evidence>
<accession>A0A7N0RF77</accession>
<dbReference type="OMA" id="MVWASRD"/>
<keyword evidence="3" id="KW-1185">Reference proteome</keyword>
<evidence type="ECO:0000256" key="1">
    <source>
        <dbReference type="SAM" id="MobiDB-lite"/>
    </source>
</evidence>
<organism evidence="2 3">
    <name type="scientific">Kalanchoe fedtschenkoi</name>
    <name type="common">Lavender scallops</name>
    <name type="synonym">South American air plant</name>
    <dbReference type="NCBI Taxonomy" id="63787"/>
    <lineage>
        <taxon>Eukaryota</taxon>
        <taxon>Viridiplantae</taxon>
        <taxon>Streptophyta</taxon>
        <taxon>Embryophyta</taxon>
        <taxon>Tracheophyta</taxon>
        <taxon>Spermatophyta</taxon>
        <taxon>Magnoliopsida</taxon>
        <taxon>eudicotyledons</taxon>
        <taxon>Gunneridae</taxon>
        <taxon>Pentapetalae</taxon>
        <taxon>Saxifragales</taxon>
        <taxon>Crassulaceae</taxon>
        <taxon>Kalanchoe</taxon>
    </lineage>
</organism>
<feature type="region of interest" description="Disordered" evidence="1">
    <location>
        <begin position="99"/>
        <end position="134"/>
    </location>
</feature>
<reference evidence="2" key="1">
    <citation type="submission" date="2021-01" db="UniProtKB">
        <authorList>
            <consortium name="EnsemblPlants"/>
        </authorList>
    </citation>
    <scope>IDENTIFICATION</scope>
</reference>
<sequence length="134" mass="14568">MGNCLRRSRSAVWAAAEEEPQPHSPSSDPKTERHAAPQASTSALRDYGNESVSESLSGSGGTEVKIKMTKKQLNELFAKVEQQGVPVEQALAQMLETGVGYEGGDEGGVGESEMRRQQSWRPKLQSIPEVDQLK</sequence>
<feature type="compositionally biased region" description="Gly residues" evidence="1">
    <location>
        <begin position="100"/>
        <end position="110"/>
    </location>
</feature>